<protein>
    <submittedName>
        <fullName evidence="3">SDR family oxidoreductase</fullName>
    </submittedName>
</protein>
<comment type="similarity">
    <text evidence="1">Belongs to the short-chain dehydrogenases/reductases (SDR) family.</text>
</comment>
<dbReference type="PRINTS" id="PR00081">
    <property type="entry name" value="GDHRDH"/>
</dbReference>
<dbReference type="PRINTS" id="PR00080">
    <property type="entry name" value="SDRFAMILY"/>
</dbReference>
<dbReference type="NCBIfam" id="NF005559">
    <property type="entry name" value="PRK07231.1"/>
    <property type="match status" value="1"/>
</dbReference>
<dbReference type="Proteomes" id="UP001499974">
    <property type="component" value="Unassembled WGS sequence"/>
</dbReference>
<gene>
    <name evidence="3" type="ORF">GCM10023349_18750</name>
</gene>
<name>A0ABP8X6K8_9ACTN</name>
<evidence type="ECO:0000256" key="1">
    <source>
        <dbReference type="ARBA" id="ARBA00006484"/>
    </source>
</evidence>
<dbReference type="PANTHER" id="PTHR43639">
    <property type="entry name" value="OXIDOREDUCTASE, SHORT-CHAIN DEHYDROGENASE/REDUCTASE FAMILY (AFU_ORTHOLOGUE AFUA_5G02870)"/>
    <property type="match status" value="1"/>
</dbReference>
<dbReference type="CDD" id="cd05233">
    <property type="entry name" value="SDR_c"/>
    <property type="match status" value="1"/>
</dbReference>
<dbReference type="InterPro" id="IPR036291">
    <property type="entry name" value="NAD(P)-bd_dom_sf"/>
</dbReference>
<dbReference type="PANTHER" id="PTHR43639:SF1">
    <property type="entry name" value="SHORT-CHAIN DEHYDROGENASE_REDUCTASE FAMILY PROTEIN"/>
    <property type="match status" value="1"/>
</dbReference>
<dbReference type="PROSITE" id="PS00061">
    <property type="entry name" value="ADH_SHORT"/>
    <property type="match status" value="1"/>
</dbReference>
<sequence length="271" mass="27614">MSAVILDDFRLTDQVAVVTGAGAGIGRAIAVAFAEAGADVVVAARTLGDLEETVRQIEATGRSGLAVVTDVMIEDDLERLVTSAVAHFGKLSILVNNAGGSGPRPAMQTSARYLTTALHFNAVAPFLLSKLAAQAMVDTQGGGSIVNISSRSGDLVMTSMLAYGAGKAALNMITRDLAADLAPTVRVNAIGVGGVATQAMDFVMSDDALRATYEQGTPMGRIGQPRDIAAAALYLASPASSWVTGVVLRVDGGTTAPSFDIPVPPLAPSGD</sequence>
<organism evidence="3 4">
    <name type="scientific">Nocardioides conyzicola</name>
    <dbReference type="NCBI Taxonomy" id="1651781"/>
    <lineage>
        <taxon>Bacteria</taxon>
        <taxon>Bacillati</taxon>
        <taxon>Actinomycetota</taxon>
        <taxon>Actinomycetes</taxon>
        <taxon>Propionibacteriales</taxon>
        <taxon>Nocardioidaceae</taxon>
        <taxon>Nocardioides</taxon>
    </lineage>
</organism>
<proteinExistence type="inferred from homology"/>
<dbReference type="EMBL" id="BAABKM010000002">
    <property type="protein sequence ID" value="GAA4701853.1"/>
    <property type="molecule type" value="Genomic_DNA"/>
</dbReference>
<evidence type="ECO:0000313" key="4">
    <source>
        <dbReference type="Proteomes" id="UP001499974"/>
    </source>
</evidence>
<keyword evidence="2" id="KW-0560">Oxidoreductase</keyword>
<dbReference type="Pfam" id="PF13561">
    <property type="entry name" value="adh_short_C2"/>
    <property type="match status" value="1"/>
</dbReference>
<dbReference type="Gene3D" id="3.40.50.720">
    <property type="entry name" value="NAD(P)-binding Rossmann-like Domain"/>
    <property type="match status" value="1"/>
</dbReference>
<dbReference type="InterPro" id="IPR002347">
    <property type="entry name" value="SDR_fam"/>
</dbReference>
<evidence type="ECO:0000256" key="2">
    <source>
        <dbReference type="ARBA" id="ARBA00023002"/>
    </source>
</evidence>
<keyword evidence="4" id="KW-1185">Reference proteome</keyword>
<reference evidence="4" key="1">
    <citation type="journal article" date="2019" name="Int. J. Syst. Evol. Microbiol.">
        <title>The Global Catalogue of Microorganisms (GCM) 10K type strain sequencing project: providing services to taxonomists for standard genome sequencing and annotation.</title>
        <authorList>
            <consortium name="The Broad Institute Genomics Platform"/>
            <consortium name="The Broad Institute Genome Sequencing Center for Infectious Disease"/>
            <person name="Wu L."/>
            <person name="Ma J."/>
        </authorList>
    </citation>
    <scope>NUCLEOTIDE SEQUENCE [LARGE SCALE GENOMIC DNA]</scope>
    <source>
        <strain evidence="4">JCM 18531</strain>
    </source>
</reference>
<evidence type="ECO:0000313" key="3">
    <source>
        <dbReference type="EMBL" id="GAA4701853.1"/>
    </source>
</evidence>
<dbReference type="SUPFAM" id="SSF51735">
    <property type="entry name" value="NAD(P)-binding Rossmann-fold domains"/>
    <property type="match status" value="1"/>
</dbReference>
<comment type="caution">
    <text evidence="3">The sequence shown here is derived from an EMBL/GenBank/DDBJ whole genome shotgun (WGS) entry which is preliminary data.</text>
</comment>
<accession>A0ABP8X6K8</accession>
<dbReference type="InterPro" id="IPR020904">
    <property type="entry name" value="Sc_DH/Rdtase_CS"/>
</dbReference>